<comment type="caution">
    <text evidence="2">The sequence shown here is derived from an EMBL/GenBank/DDBJ whole genome shotgun (WGS) entry which is preliminary data.</text>
</comment>
<organism evidence="2 3">
    <name type="scientific">Thalassiosira oceanica</name>
    <name type="common">Marine diatom</name>
    <dbReference type="NCBI Taxonomy" id="159749"/>
    <lineage>
        <taxon>Eukaryota</taxon>
        <taxon>Sar</taxon>
        <taxon>Stramenopiles</taxon>
        <taxon>Ochrophyta</taxon>
        <taxon>Bacillariophyta</taxon>
        <taxon>Coscinodiscophyceae</taxon>
        <taxon>Thalassiosirophycidae</taxon>
        <taxon>Thalassiosirales</taxon>
        <taxon>Thalassiosiraceae</taxon>
        <taxon>Thalassiosira</taxon>
    </lineage>
</organism>
<proteinExistence type="predicted"/>
<accession>K0S5Z9</accession>
<gene>
    <name evidence="2" type="ORF">THAOC_26102</name>
</gene>
<sequence>MLRRALSAVRAPGGPRLASTACGPRSLLTYQPSILDEPRLAISGTLPKASTCPTFFQLRWRADNRGGSSHGKRRGRGATKQRSGPVFRTCQNITELIDLAYSYLDSMSNRDIAAFWCALPHLVHKRGDQDPNLEEKLSEVLGCSLDEIRG</sequence>
<reference evidence="2 3" key="1">
    <citation type="journal article" date="2012" name="Genome Biol.">
        <title>Genome and low-iron response of an oceanic diatom adapted to chronic iron limitation.</title>
        <authorList>
            <person name="Lommer M."/>
            <person name="Specht M."/>
            <person name="Roy A.S."/>
            <person name="Kraemer L."/>
            <person name="Andreson R."/>
            <person name="Gutowska M.A."/>
            <person name="Wolf J."/>
            <person name="Bergner S.V."/>
            <person name="Schilhabel M.B."/>
            <person name="Klostermeier U.C."/>
            <person name="Beiko R.G."/>
            <person name="Rosenstiel P."/>
            <person name="Hippler M."/>
            <person name="Laroche J."/>
        </authorList>
    </citation>
    <scope>NUCLEOTIDE SEQUENCE [LARGE SCALE GENOMIC DNA]</scope>
    <source>
        <strain evidence="2 3">CCMP1005</strain>
    </source>
</reference>
<feature type="region of interest" description="Disordered" evidence="1">
    <location>
        <begin position="63"/>
        <end position="83"/>
    </location>
</feature>
<dbReference type="EMBL" id="AGNL01036061">
    <property type="protein sequence ID" value="EJK54287.1"/>
    <property type="molecule type" value="Genomic_DNA"/>
</dbReference>
<name>K0S5Z9_THAOC</name>
<keyword evidence="3" id="KW-1185">Reference proteome</keyword>
<evidence type="ECO:0000313" key="3">
    <source>
        <dbReference type="Proteomes" id="UP000266841"/>
    </source>
</evidence>
<evidence type="ECO:0000256" key="1">
    <source>
        <dbReference type="SAM" id="MobiDB-lite"/>
    </source>
</evidence>
<dbReference type="Proteomes" id="UP000266841">
    <property type="component" value="Unassembled WGS sequence"/>
</dbReference>
<dbReference type="AlphaFoldDB" id="K0S5Z9"/>
<protein>
    <submittedName>
        <fullName evidence="2">Uncharacterized protein</fullName>
    </submittedName>
</protein>
<feature type="non-terminal residue" evidence="2">
    <location>
        <position position="150"/>
    </location>
</feature>
<evidence type="ECO:0000313" key="2">
    <source>
        <dbReference type="EMBL" id="EJK54287.1"/>
    </source>
</evidence>
<feature type="compositionally biased region" description="Basic residues" evidence="1">
    <location>
        <begin position="70"/>
        <end position="79"/>
    </location>
</feature>